<evidence type="ECO:0000313" key="4">
    <source>
        <dbReference type="Proteomes" id="UP000011715"/>
    </source>
</evidence>
<feature type="compositionally biased region" description="Basic and acidic residues" evidence="1">
    <location>
        <begin position="137"/>
        <end position="155"/>
    </location>
</feature>
<name>A0A0C4EER4_MAGP6</name>
<dbReference type="AlphaFoldDB" id="A0A0C4EER4"/>
<evidence type="ECO:0000313" key="3">
    <source>
        <dbReference type="EnsemblFungi" id="MAPG_11242T0"/>
    </source>
</evidence>
<dbReference type="eggNOG" id="ENOG502THJ9">
    <property type="taxonomic scope" value="Eukaryota"/>
</dbReference>
<accession>A0A0C4EER4</accession>
<feature type="compositionally biased region" description="Low complexity" evidence="1">
    <location>
        <begin position="191"/>
        <end position="206"/>
    </location>
</feature>
<dbReference type="EnsemblFungi" id="MAPG_11242T0">
    <property type="protein sequence ID" value="MAPG_11242T0"/>
    <property type="gene ID" value="MAPG_11242"/>
</dbReference>
<dbReference type="VEuPathDB" id="FungiDB:MAPG_11242"/>
<sequence length="305" mass="32071">MDAPNAILQQLERLHKKQVEEATARFETSVAVLRAAKEAMAPLQSPAQQRAGGALWQKLRRTLVDSVLGKDWEGGPPPPLTPRAAAPLEPKGGAKRAKPATKKPAEAGRARPKTPPPSRPQSEAPAEPVAPACKGVRRTEAVDTRAAPDKMELDLPSHSLEPSRLPTPPPPPTAGGTEGHCTPAVKALPTPSGAPHAAPSPEGAAAAEDLRELEFCLGQVARLEGFHPSAKTKGYKQEMLAVRRRAASLLKKQITPELRTRALAGLSANTRAIKELEVALGPASLPGSKAAKEMEEALGLWPGGA</sequence>
<reference evidence="3" key="4">
    <citation type="journal article" date="2015" name="G3 (Bethesda)">
        <title>Genome sequences of three phytopathogenic species of the Magnaporthaceae family of fungi.</title>
        <authorList>
            <person name="Okagaki L.H."/>
            <person name="Nunes C.C."/>
            <person name="Sailsbery J."/>
            <person name="Clay B."/>
            <person name="Brown D."/>
            <person name="John T."/>
            <person name="Oh Y."/>
            <person name="Young N."/>
            <person name="Fitzgerald M."/>
            <person name="Haas B.J."/>
            <person name="Zeng Q."/>
            <person name="Young S."/>
            <person name="Adiconis X."/>
            <person name="Fan L."/>
            <person name="Levin J.Z."/>
            <person name="Mitchell T.K."/>
            <person name="Okubara P.A."/>
            <person name="Farman M.L."/>
            <person name="Kohn L.M."/>
            <person name="Birren B."/>
            <person name="Ma L.-J."/>
            <person name="Dean R.A."/>
        </authorList>
    </citation>
    <scope>NUCLEOTIDE SEQUENCE</scope>
    <source>
        <strain evidence="3">ATCC 64411 / 73-15</strain>
    </source>
</reference>
<dbReference type="EMBL" id="ADBL01002766">
    <property type="status" value="NOT_ANNOTATED_CDS"/>
    <property type="molecule type" value="Genomic_DNA"/>
</dbReference>
<dbReference type="EMBL" id="GL876980">
    <property type="protein sequence ID" value="KLU92296.1"/>
    <property type="molecule type" value="Genomic_DNA"/>
</dbReference>
<evidence type="ECO:0000313" key="2">
    <source>
        <dbReference type="EMBL" id="KLU92296.1"/>
    </source>
</evidence>
<feature type="compositionally biased region" description="Low complexity" evidence="1">
    <location>
        <begin position="82"/>
        <end position="91"/>
    </location>
</feature>
<keyword evidence="4" id="KW-1185">Reference proteome</keyword>
<gene>
    <name evidence="2" type="ORF">MAPG_11242</name>
</gene>
<reference evidence="2" key="1">
    <citation type="submission" date="2010-05" db="EMBL/GenBank/DDBJ databases">
        <title>The Genome Sequence of Magnaporthe poae strain ATCC 64411.</title>
        <authorList>
            <consortium name="The Broad Institute Genome Sequencing Platform"/>
            <consortium name="Broad Institute Genome Sequencing Center for Infectious Disease"/>
            <person name="Ma L.-J."/>
            <person name="Dead R."/>
            <person name="Young S."/>
            <person name="Zeng Q."/>
            <person name="Koehrsen M."/>
            <person name="Alvarado L."/>
            <person name="Berlin A."/>
            <person name="Chapman S.B."/>
            <person name="Chen Z."/>
            <person name="Freedman E."/>
            <person name="Gellesch M."/>
            <person name="Goldberg J."/>
            <person name="Griggs A."/>
            <person name="Gujja S."/>
            <person name="Heilman E.R."/>
            <person name="Heiman D."/>
            <person name="Hepburn T."/>
            <person name="Howarth C."/>
            <person name="Jen D."/>
            <person name="Larson L."/>
            <person name="Mehta T."/>
            <person name="Neiman D."/>
            <person name="Pearson M."/>
            <person name="Roberts A."/>
            <person name="Saif S."/>
            <person name="Shea T."/>
            <person name="Shenoy N."/>
            <person name="Sisk P."/>
            <person name="Stolte C."/>
            <person name="Sykes S."/>
            <person name="Walk T."/>
            <person name="White J."/>
            <person name="Yandava C."/>
            <person name="Haas B."/>
            <person name="Nusbaum C."/>
            <person name="Birren B."/>
        </authorList>
    </citation>
    <scope>NUCLEOTIDE SEQUENCE</scope>
    <source>
        <strain evidence="2">ATCC 64411</strain>
    </source>
</reference>
<reference evidence="3" key="5">
    <citation type="submission" date="2015-06" db="UniProtKB">
        <authorList>
            <consortium name="EnsemblFungi"/>
        </authorList>
    </citation>
    <scope>IDENTIFICATION</scope>
    <source>
        <strain evidence="3">ATCC 64411</strain>
    </source>
</reference>
<protein>
    <submittedName>
        <fullName evidence="2 3">Uncharacterized protein</fullName>
    </submittedName>
</protein>
<organism evidence="3 4">
    <name type="scientific">Magnaporthiopsis poae (strain ATCC 64411 / 73-15)</name>
    <name type="common">Kentucky bluegrass fungus</name>
    <name type="synonym">Magnaporthe poae</name>
    <dbReference type="NCBI Taxonomy" id="644358"/>
    <lineage>
        <taxon>Eukaryota</taxon>
        <taxon>Fungi</taxon>
        <taxon>Dikarya</taxon>
        <taxon>Ascomycota</taxon>
        <taxon>Pezizomycotina</taxon>
        <taxon>Sordariomycetes</taxon>
        <taxon>Sordariomycetidae</taxon>
        <taxon>Magnaporthales</taxon>
        <taxon>Magnaporthaceae</taxon>
        <taxon>Magnaporthiopsis</taxon>
    </lineage>
</organism>
<reference evidence="4" key="2">
    <citation type="submission" date="2010-05" db="EMBL/GenBank/DDBJ databases">
        <title>The genome sequence of Magnaporthe poae strain ATCC 64411.</title>
        <authorList>
            <person name="Ma L.-J."/>
            <person name="Dead R."/>
            <person name="Young S."/>
            <person name="Zeng Q."/>
            <person name="Koehrsen M."/>
            <person name="Alvarado L."/>
            <person name="Berlin A."/>
            <person name="Chapman S.B."/>
            <person name="Chen Z."/>
            <person name="Freedman E."/>
            <person name="Gellesch M."/>
            <person name="Goldberg J."/>
            <person name="Griggs A."/>
            <person name="Gujja S."/>
            <person name="Heilman E.R."/>
            <person name="Heiman D."/>
            <person name="Hepburn T."/>
            <person name="Howarth C."/>
            <person name="Jen D."/>
            <person name="Larson L."/>
            <person name="Mehta T."/>
            <person name="Neiman D."/>
            <person name="Pearson M."/>
            <person name="Roberts A."/>
            <person name="Saif S."/>
            <person name="Shea T."/>
            <person name="Shenoy N."/>
            <person name="Sisk P."/>
            <person name="Stolte C."/>
            <person name="Sykes S."/>
            <person name="Walk T."/>
            <person name="White J."/>
            <person name="Yandava C."/>
            <person name="Haas B."/>
            <person name="Nusbaum C."/>
            <person name="Birren B."/>
        </authorList>
    </citation>
    <scope>NUCLEOTIDE SEQUENCE [LARGE SCALE GENOMIC DNA]</scope>
    <source>
        <strain evidence="4">ATCC 64411 / 73-15</strain>
    </source>
</reference>
<dbReference type="Proteomes" id="UP000011715">
    <property type="component" value="Unassembled WGS sequence"/>
</dbReference>
<reference evidence="2" key="3">
    <citation type="submission" date="2011-03" db="EMBL/GenBank/DDBJ databases">
        <title>Annotation of Magnaporthe poae ATCC 64411.</title>
        <authorList>
            <person name="Ma L.-J."/>
            <person name="Dead R."/>
            <person name="Young S.K."/>
            <person name="Zeng Q."/>
            <person name="Gargeya S."/>
            <person name="Fitzgerald M."/>
            <person name="Haas B."/>
            <person name="Abouelleil A."/>
            <person name="Alvarado L."/>
            <person name="Arachchi H.M."/>
            <person name="Berlin A."/>
            <person name="Brown A."/>
            <person name="Chapman S.B."/>
            <person name="Chen Z."/>
            <person name="Dunbar C."/>
            <person name="Freedman E."/>
            <person name="Gearin G."/>
            <person name="Gellesch M."/>
            <person name="Goldberg J."/>
            <person name="Griggs A."/>
            <person name="Gujja S."/>
            <person name="Heiman D."/>
            <person name="Howarth C."/>
            <person name="Larson L."/>
            <person name="Lui A."/>
            <person name="MacDonald P.J.P."/>
            <person name="Mehta T."/>
            <person name="Montmayeur A."/>
            <person name="Murphy C."/>
            <person name="Neiman D."/>
            <person name="Pearson M."/>
            <person name="Priest M."/>
            <person name="Roberts A."/>
            <person name="Saif S."/>
            <person name="Shea T."/>
            <person name="Shenoy N."/>
            <person name="Sisk P."/>
            <person name="Stolte C."/>
            <person name="Sykes S."/>
            <person name="Yandava C."/>
            <person name="Wortman J."/>
            <person name="Nusbaum C."/>
            <person name="Birren B."/>
        </authorList>
    </citation>
    <scope>NUCLEOTIDE SEQUENCE</scope>
    <source>
        <strain evidence="2">ATCC 64411</strain>
    </source>
</reference>
<evidence type="ECO:0000256" key="1">
    <source>
        <dbReference type="SAM" id="MobiDB-lite"/>
    </source>
</evidence>
<proteinExistence type="predicted"/>
<feature type="region of interest" description="Disordered" evidence="1">
    <location>
        <begin position="68"/>
        <end position="206"/>
    </location>
</feature>